<dbReference type="Pfam" id="PF03788">
    <property type="entry name" value="LrgA"/>
    <property type="match status" value="1"/>
</dbReference>
<feature type="transmembrane region" description="Helical" evidence="6">
    <location>
        <begin position="68"/>
        <end position="86"/>
    </location>
</feature>
<keyword evidence="3 6" id="KW-0812">Transmembrane</keyword>
<keyword evidence="2" id="KW-1003">Cell membrane</keyword>
<evidence type="ECO:0000313" key="8">
    <source>
        <dbReference type="Proteomes" id="UP000003136"/>
    </source>
</evidence>
<dbReference type="InterPro" id="IPR005538">
    <property type="entry name" value="LrgA/CidA"/>
</dbReference>
<evidence type="ECO:0000256" key="4">
    <source>
        <dbReference type="ARBA" id="ARBA00022989"/>
    </source>
</evidence>
<reference evidence="7 8" key="2">
    <citation type="submission" date="2008-11" db="EMBL/GenBank/DDBJ databases">
        <authorList>
            <person name="Fulton L."/>
            <person name="Clifton S."/>
            <person name="Fulton B."/>
            <person name="Xu J."/>
            <person name="Minx P."/>
            <person name="Pepin K.H."/>
            <person name="Johnson M."/>
            <person name="Bhonagiri V."/>
            <person name="Nash W.E."/>
            <person name="Mardis E.R."/>
            <person name="Wilson R.K."/>
        </authorList>
    </citation>
    <scope>NUCLEOTIDE SEQUENCE [LARGE SCALE GENOMIC DNA]</scope>
    <source>
        <strain evidence="7 8">ATCC 43243</strain>
    </source>
</reference>
<feature type="transmembrane region" description="Helical" evidence="6">
    <location>
        <begin position="98"/>
        <end position="118"/>
    </location>
</feature>
<evidence type="ECO:0008006" key="9">
    <source>
        <dbReference type="Google" id="ProtNLM"/>
    </source>
</evidence>
<comment type="subcellular location">
    <subcellularLocation>
        <location evidence="1">Cell membrane</location>
        <topology evidence="1">Multi-pass membrane protein</topology>
    </subcellularLocation>
</comment>
<dbReference type="Proteomes" id="UP000003136">
    <property type="component" value="Unassembled WGS sequence"/>
</dbReference>
<keyword evidence="4 6" id="KW-1133">Transmembrane helix</keyword>
<dbReference type="PANTHER" id="PTHR33931">
    <property type="entry name" value="HOLIN-LIKE PROTEIN CIDA-RELATED"/>
    <property type="match status" value="1"/>
</dbReference>
<dbReference type="AlphaFoldDB" id="B7AVL6"/>
<organism evidence="7 8">
    <name type="scientific">[Bacteroides] pectinophilus ATCC 43243</name>
    <dbReference type="NCBI Taxonomy" id="483218"/>
    <lineage>
        <taxon>Bacteria</taxon>
        <taxon>Bacillati</taxon>
        <taxon>Bacillota</taxon>
        <taxon>Clostridia</taxon>
        <taxon>Eubacteriales</taxon>
    </lineage>
</organism>
<evidence type="ECO:0000256" key="6">
    <source>
        <dbReference type="SAM" id="Phobius"/>
    </source>
</evidence>
<keyword evidence="8" id="KW-1185">Reference proteome</keyword>
<evidence type="ECO:0000256" key="1">
    <source>
        <dbReference type="ARBA" id="ARBA00004651"/>
    </source>
</evidence>
<feature type="transmembrane region" description="Helical" evidence="6">
    <location>
        <begin position="124"/>
        <end position="142"/>
    </location>
</feature>
<reference evidence="7 8" key="1">
    <citation type="submission" date="2008-11" db="EMBL/GenBank/DDBJ databases">
        <title>Draft genome sequence of Bacteroides pectinophilus (ATCC 43243).</title>
        <authorList>
            <person name="Sudarsanam P."/>
            <person name="Ley R."/>
            <person name="Guruge J."/>
            <person name="Turnbaugh P.J."/>
            <person name="Mahowald M."/>
            <person name="Liep D."/>
            <person name="Gordon J."/>
        </authorList>
    </citation>
    <scope>NUCLEOTIDE SEQUENCE [LARGE SCALE GENOMIC DNA]</scope>
    <source>
        <strain evidence="7 8">ATCC 43243</strain>
    </source>
</reference>
<sequence length="166" mass="18597">MSCFCFLCLLLFTTADKNKLTKKILDVKWIGSTNFWRSKLMKYLKQFLIILIISFIGEILKEILPLPIPASIYGMVILFVCLLTKVIKLEDVRETGKFLIEIMPVMFIPAGVGLMSSWNVLRPLILPVGIITVVTVFTVMAVSGRISQAIIRAGQKNEESAGTIDE</sequence>
<evidence type="ECO:0000313" key="7">
    <source>
        <dbReference type="EMBL" id="EEC56257.1"/>
    </source>
</evidence>
<dbReference type="EMBL" id="ABVQ01000037">
    <property type="protein sequence ID" value="EEC56257.1"/>
    <property type="molecule type" value="Genomic_DNA"/>
</dbReference>
<evidence type="ECO:0000256" key="2">
    <source>
        <dbReference type="ARBA" id="ARBA00022475"/>
    </source>
</evidence>
<dbReference type="GO" id="GO:0005886">
    <property type="term" value="C:plasma membrane"/>
    <property type="evidence" value="ECO:0007669"/>
    <property type="project" value="UniProtKB-SubCell"/>
</dbReference>
<dbReference type="eggNOG" id="COG1380">
    <property type="taxonomic scope" value="Bacteria"/>
</dbReference>
<gene>
    <name evidence="7" type="ORF">BACPEC_02764</name>
</gene>
<dbReference type="HOGENOM" id="CLU_113736_2_0_9"/>
<dbReference type="STRING" id="483218.BACPEC_02764"/>
<dbReference type="PANTHER" id="PTHR33931:SF2">
    <property type="entry name" value="HOLIN-LIKE PROTEIN CIDA"/>
    <property type="match status" value="1"/>
</dbReference>
<evidence type="ECO:0000256" key="5">
    <source>
        <dbReference type="ARBA" id="ARBA00023136"/>
    </source>
</evidence>
<protein>
    <recommendedName>
        <fullName evidence="9">LrgA family protein</fullName>
    </recommendedName>
</protein>
<comment type="caution">
    <text evidence="7">The sequence shown here is derived from an EMBL/GenBank/DDBJ whole genome shotgun (WGS) entry which is preliminary data.</text>
</comment>
<name>B7AVL6_9FIRM</name>
<proteinExistence type="predicted"/>
<evidence type="ECO:0000256" key="3">
    <source>
        <dbReference type="ARBA" id="ARBA00022692"/>
    </source>
</evidence>
<accession>B7AVL6</accession>
<keyword evidence="5 6" id="KW-0472">Membrane</keyword>